<dbReference type="Gene3D" id="3.30.110.10">
    <property type="entry name" value="Translation initiation factor 3 (IF-3), C-terminal domain"/>
    <property type="match status" value="1"/>
</dbReference>
<protein>
    <recommendedName>
        <fullName evidence="3">Translation initiation factor 3 N-terminal domain-containing protein</fullName>
    </recommendedName>
</protein>
<accession>A0A6V7HC13</accession>
<dbReference type="AlphaFoldDB" id="A0A6V7HC13"/>
<dbReference type="GO" id="GO:0006413">
    <property type="term" value="P:translational initiation"/>
    <property type="evidence" value="ECO:0007669"/>
    <property type="project" value="InterPro"/>
</dbReference>
<keyword evidence="2" id="KW-1185">Reference proteome</keyword>
<evidence type="ECO:0000313" key="2">
    <source>
        <dbReference type="Proteomes" id="UP000752696"/>
    </source>
</evidence>
<comment type="caution">
    <text evidence="1">The sequence shown here is derived from an EMBL/GenBank/DDBJ whole genome shotgun (WGS) entry which is preliminary data.</text>
</comment>
<evidence type="ECO:0008006" key="3">
    <source>
        <dbReference type="Google" id="ProtNLM"/>
    </source>
</evidence>
<dbReference type="OrthoDB" id="21573at2759"/>
<proteinExistence type="predicted"/>
<feature type="non-terminal residue" evidence="1">
    <location>
        <position position="1"/>
    </location>
</feature>
<dbReference type="SUPFAM" id="SSF55200">
    <property type="entry name" value="Translation initiation factor IF3, C-terminal domain"/>
    <property type="match status" value="1"/>
</dbReference>
<dbReference type="EMBL" id="CAJDYZ010009439">
    <property type="protein sequence ID" value="CAD1476527.1"/>
    <property type="molecule type" value="Genomic_DNA"/>
</dbReference>
<dbReference type="InterPro" id="IPR036788">
    <property type="entry name" value="T_IF-3_C_sf"/>
</dbReference>
<evidence type="ECO:0000313" key="1">
    <source>
        <dbReference type="EMBL" id="CAD1476527.1"/>
    </source>
</evidence>
<name>A0A6V7HC13_9HYME</name>
<gene>
    <name evidence="1" type="ORF">MHI_LOCUS650690</name>
</gene>
<organism evidence="1 2">
    <name type="scientific">Heterotrigona itama</name>
    <dbReference type="NCBI Taxonomy" id="395501"/>
    <lineage>
        <taxon>Eukaryota</taxon>
        <taxon>Metazoa</taxon>
        <taxon>Ecdysozoa</taxon>
        <taxon>Arthropoda</taxon>
        <taxon>Hexapoda</taxon>
        <taxon>Insecta</taxon>
        <taxon>Pterygota</taxon>
        <taxon>Neoptera</taxon>
        <taxon>Endopterygota</taxon>
        <taxon>Hymenoptera</taxon>
        <taxon>Apocrita</taxon>
        <taxon>Aculeata</taxon>
        <taxon>Apoidea</taxon>
        <taxon>Anthophila</taxon>
        <taxon>Apidae</taxon>
        <taxon>Heterotrigona</taxon>
    </lineage>
</organism>
<sequence length="238" mass="27889">MSDDKYYLYKMLRSSEMFKFLFNPSKLLLTKTDFNINQCVENNFLWNQTINFSKNYIDSEEGEKVLRKKAPKICKITLIHPNKTLSVTTLEEAEKLAKRKNFQLVFVADSSKNDRKVYQLKDSSMLDELTNNVEEIVEMKQKIKTTKLFTIKHSTMDHDLDIKIKNINNILKKNFKAKIFFNHPNGPREETLDYIKKKVKGVISEIQEKKGTTIFLFLPVLNDKNISSDDSNNNDVFQ</sequence>
<reference evidence="1" key="1">
    <citation type="submission" date="2020-07" db="EMBL/GenBank/DDBJ databases">
        <authorList>
            <person name="Nazaruddin N."/>
        </authorList>
    </citation>
    <scope>NUCLEOTIDE SEQUENCE</scope>
</reference>
<dbReference type="Proteomes" id="UP000752696">
    <property type="component" value="Unassembled WGS sequence"/>
</dbReference>